<protein>
    <submittedName>
        <fullName evidence="1">Uncharacterized protein</fullName>
    </submittedName>
</protein>
<keyword evidence="2" id="KW-1185">Reference proteome</keyword>
<dbReference type="RefSeq" id="WP_091116167.1">
    <property type="nucleotide sequence ID" value="NZ_FOQG01000017.1"/>
</dbReference>
<dbReference type="Proteomes" id="UP000198649">
    <property type="component" value="Unassembled WGS sequence"/>
</dbReference>
<sequence length="278" mass="30794">MTVVDPAFAKDVDSEGYLNVAKRLGVTFPREFLPGSLASASSEWATSAALALGTGPSAGSLVGDHTMWTHRIVCNSAIRDGELMERLRPTHICFGDPVFHFGPSAYAGEFRRDLRLVAEKYDSLLVVPGYCAGLLAANLPWAHGRMIPLELSSKEWHAPTLETLEVRVTGNVLTQQMVPLAITLAKRIDIGGADGRKPDEKYFWSHSRAHQYSDDLMNSVFDAHPAFFRDTDYADYYAEHCTAVEELLAYGEERGRTFRTVTNSYIPALARRLATPQQ</sequence>
<dbReference type="AlphaFoldDB" id="A0A1I3N674"/>
<accession>A0A1I3N674</accession>
<name>A0A1I3N674_9ACTN</name>
<proteinExistence type="predicted"/>
<organism evidence="1 2">
    <name type="scientific">Nocardioides psychrotolerans</name>
    <dbReference type="NCBI Taxonomy" id="1005945"/>
    <lineage>
        <taxon>Bacteria</taxon>
        <taxon>Bacillati</taxon>
        <taxon>Actinomycetota</taxon>
        <taxon>Actinomycetes</taxon>
        <taxon>Propionibacteriales</taxon>
        <taxon>Nocardioidaceae</taxon>
        <taxon>Nocardioides</taxon>
    </lineage>
</organism>
<evidence type="ECO:0000313" key="1">
    <source>
        <dbReference type="EMBL" id="SFJ04761.1"/>
    </source>
</evidence>
<reference evidence="1 2" key="1">
    <citation type="submission" date="2016-10" db="EMBL/GenBank/DDBJ databases">
        <authorList>
            <person name="de Groot N.N."/>
        </authorList>
    </citation>
    <scope>NUCLEOTIDE SEQUENCE [LARGE SCALE GENOMIC DNA]</scope>
    <source>
        <strain evidence="1 2">CGMCC 1.11156</strain>
    </source>
</reference>
<dbReference type="EMBL" id="FOQG01000017">
    <property type="protein sequence ID" value="SFJ04761.1"/>
    <property type="molecule type" value="Genomic_DNA"/>
</dbReference>
<gene>
    <name evidence="1" type="ORF">SAMN05216561_11729</name>
</gene>
<dbReference type="STRING" id="1005945.SAMN05216561_11729"/>
<evidence type="ECO:0000313" key="2">
    <source>
        <dbReference type="Proteomes" id="UP000198649"/>
    </source>
</evidence>